<dbReference type="Proteomes" id="UP000722485">
    <property type="component" value="Unassembled WGS sequence"/>
</dbReference>
<keyword evidence="1" id="KW-0732">Signal</keyword>
<evidence type="ECO:0000313" key="3">
    <source>
        <dbReference type="Proteomes" id="UP000722485"/>
    </source>
</evidence>
<keyword evidence="3" id="KW-1185">Reference proteome</keyword>
<evidence type="ECO:0000313" key="2">
    <source>
        <dbReference type="EMBL" id="KAF7551437.1"/>
    </source>
</evidence>
<comment type="caution">
    <text evidence="2">The sequence shown here is derived from an EMBL/GenBank/DDBJ whole genome shotgun (WGS) entry which is preliminary data.</text>
</comment>
<accession>A0A9P5HHY7</accession>
<dbReference type="OrthoDB" id="4426724at2759"/>
<organism evidence="2 3">
    <name type="scientific">Cylindrodendrum hubeiense</name>
    <dbReference type="NCBI Taxonomy" id="595255"/>
    <lineage>
        <taxon>Eukaryota</taxon>
        <taxon>Fungi</taxon>
        <taxon>Dikarya</taxon>
        <taxon>Ascomycota</taxon>
        <taxon>Pezizomycotina</taxon>
        <taxon>Sordariomycetes</taxon>
        <taxon>Hypocreomycetidae</taxon>
        <taxon>Hypocreales</taxon>
        <taxon>Nectriaceae</taxon>
        <taxon>Cylindrodendrum</taxon>
    </lineage>
</organism>
<feature type="signal peptide" evidence="1">
    <location>
        <begin position="1"/>
        <end position="18"/>
    </location>
</feature>
<evidence type="ECO:0000256" key="1">
    <source>
        <dbReference type="SAM" id="SignalP"/>
    </source>
</evidence>
<dbReference type="EMBL" id="JAANBB010000078">
    <property type="protein sequence ID" value="KAF7551437.1"/>
    <property type="molecule type" value="Genomic_DNA"/>
</dbReference>
<sequence length="178" mass="19494">MRCTLLSFVWLYATLASATITWQLQRVSNPTSDQSDAYTRITSAMNLAVARYNRLASRASKTITVQYEPSVATADGSFTGNIRFGSNRSYMNERTSLHEIAHTLGIGQTQSFTDKCAANNWPTATPLLRSWDGTSAVINCGGGHIWPYGLNYDTEMSESNANRHCQLINAMLADGLAG</sequence>
<dbReference type="AlphaFoldDB" id="A0A9P5HHY7"/>
<name>A0A9P5HHY7_9HYPO</name>
<feature type="chain" id="PRO_5040304335" evidence="1">
    <location>
        <begin position="19"/>
        <end position="178"/>
    </location>
</feature>
<proteinExistence type="predicted"/>
<gene>
    <name evidence="2" type="ORF">G7Z17_g5021</name>
</gene>
<reference evidence="2" key="1">
    <citation type="submission" date="2020-03" db="EMBL/GenBank/DDBJ databases">
        <title>Draft Genome Sequence of Cylindrodendrum hubeiense.</title>
        <authorList>
            <person name="Buettner E."/>
            <person name="Kellner H."/>
        </authorList>
    </citation>
    <scope>NUCLEOTIDE SEQUENCE</scope>
    <source>
        <strain evidence="2">IHI 201604</strain>
    </source>
</reference>
<protein>
    <submittedName>
        <fullName evidence="2">Uncharacterized protein</fullName>
    </submittedName>
</protein>